<gene>
    <name evidence="2" type="ORF">PNOK_0780900</name>
</gene>
<dbReference type="Gene3D" id="3.40.50.2000">
    <property type="entry name" value="Glycogen Phosphorylase B"/>
    <property type="match status" value="1"/>
</dbReference>
<name>A0A286U9G1_9AGAM</name>
<dbReference type="PANTHER" id="PTHR38134:SF2">
    <property type="entry name" value="GALACTOKINASE"/>
    <property type="match status" value="1"/>
</dbReference>
<dbReference type="SUPFAM" id="SSF53756">
    <property type="entry name" value="UDP-Glycosyltransferase/glycogen phosphorylase"/>
    <property type="match status" value="1"/>
</dbReference>
<sequence length="572" mass="63352">MSPLIFAYYCSGHGYGHATRVCAVATYLRQLHASPTVLIVSSAPQHVFSQAISSGALYRHADIDPVIVQPLAYHVDRRKSVDVLERFLSEQDRKIREEVEWLKQNLVDCVLSDAAFLACKAANAAGLPSVLITNFTFDSVYSYLSINLPSLSSPNPNNDPHNNNSAPLDDTPILEEELQPLVRELHEGYRCADLLLRLPGNIPIPSFGVLPPLPSHLWTVPEINRFHPEVLTSLSRNISDEKLHPQTHFLTGLKPLPRKIIQAPLIVRHPSEDIYTAAGRQRILDVVGVPDHLQTIDTKILIVSFGGQIFRRPQSRTPSRSHSPTSASYSYSQQPDVLVTRTASTESTSSTDSSDSTSSSTSLVHVVPPLVTDLHIWVPGAPPASKSPITPIATQLQKPQLEETEINDDLEHESTFLPDDSWIAVVCGMTASSTDDSEELPRNFFVAPRDVYMPDLTAVADVLLGKLGYGTTAECVDAATPFVFVPRPLFVEEHGLRRLLEEQGTGVELTRTMYEAGDWKEAVSRAWELGREKKKARKELGLRIGADGGRRKEGEQMVHELIEWANAWRNAQ</sequence>
<dbReference type="AlphaFoldDB" id="A0A286U9G1"/>
<protein>
    <submittedName>
        <fullName evidence="2">Glycosyltransferase family 1</fullName>
    </submittedName>
</protein>
<dbReference type="InterPro" id="IPR053205">
    <property type="entry name" value="GHMP_kinase_L-arabinokinase"/>
</dbReference>
<dbReference type="GO" id="GO:0016740">
    <property type="term" value="F:transferase activity"/>
    <property type="evidence" value="ECO:0007669"/>
    <property type="project" value="UniProtKB-KW"/>
</dbReference>
<evidence type="ECO:0000256" key="1">
    <source>
        <dbReference type="SAM" id="MobiDB-lite"/>
    </source>
</evidence>
<keyword evidence="3" id="KW-1185">Reference proteome</keyword>
<dbReference type="Proteomes" id="UP000217199">
    <property type="component" value="Unassembled WGS sequence"/>
</dbReference>
<organism evidence="2 3">
    <name type="scientific">Pyrrhoderma noxium</name>
    <dbReference type="NCBI Taxonomy" id="2282107"/>
    <lineage>
        <taxon>Eukaryota</taxon>
        <taxon>Fungi</taxon>
        <taxon>Dikarya</taxon>
        <taxon>Basidiomycota</taxon>
        <taxon>Agaricomycotina</taxon>
        <taxon>Agaricomycetes</taxon>
        <taxon>Hymenochaetales</taxon>
        <taxon>Hymenochaetaceae</taxon>
        <taxon>Pyrrhoderma</taxon>
    </lineage>
</organism>
<comment type="caution">
    <text evidence="2">The sequence shown here is derived from an EMBL/GenBank/DDBJ whole genome shotgun (WGS) entry which is preliminary data.</text>
</comment>
<accession>A0A286U9G1</accession>
<dbReference type="InParanoid" id="A0A286U9G1"/>
<dbReference type="OrthoDB" id="1684102at2759"/>
<proteinExistence type="predicted"/>
<evidence type="ECO:0000313" key="3">
    <source>
        <dbReference type="Proteomes" id="UP000217199"/>
    </source>
</evidence>
<dbReference type="STRING" id="2282107.A0A286U9G1"/>
<dbReference type="PANTHER" id="PTHR38134">
    <property type="entry name" value="SLR1395 PROTEIN"/>
    <property type="match status" value="1"/>
</dbReference>
<feature type="compositionally biased region" description="Low complexity" evidence="1">
    <location>
        <begin position="312"/>
        <end position="335"/>
    </location>
</feature>
<feature type="compositionally biased region" description="Low complexity" evidence="1">
    <location>
        <begin position="344"/>
        <end position="361"/>
    </location>
</feature>
<evidence type="ECO:0000313" key="2">
    <source>
        <dbReference type="EMBL" id="PAV16189.1"/>
    </source>
</evidence>
<reference evidence="2 3" key="1">
    <citation type="journal article" date="2017" name="Mol. Ecol.">
        <title>Comparative and population genomic landscape of Phellinus noxius: A hypervariable fungus causing root rot in trees.</title>
        <authorList>
            <person name="Chung C.L."/>
            <person name="Lee T.J."/>
            <person name="Akiba M."/>
            <person name="Lee H.H."/>
            <person name="Kuo T.H."/>
            <person name="Liu D."/>
            <person name="Ke H.M."/>
            <person name="Yokoi T."/>
            <person name="Roa M.B."/>
            <person name="Lu M.J."/>
            <person name="Chang Y.Y."/>
            <person name="Ann P.J."/>
            <person name="Tsai J.N."/>
            <person name="Chen C.Y."/>
            <person name="Tzean S.S."/>
            <person name="Ota Y."/>
            <person name="Hattori T."/>
            <person name="Sahashi N."/>
            <person name="Liou R.F."/>
            <person name="Kikuchi T."/>
            <person name="Tsai I.J."/>
        </authorList>
    </citation>
    <scope>NUCLEOTIDE SEQUENCE [LARGE SCALE GENOMIC DNA]</scope>
    <source>
        <strain evidence="2 3">FFPRI411160</strain>
    </source>
</reference>
<feature type="region of interest" description="Disordered" evidence="1">
    <location>
        <begin position="312"/>
        <end position="361"/>
    </location>
</feature>
<dbReference type="EMBL" id="NBII01000008">
    <property type="protein sequence ID" value="PAV16189.1"/>
    <property type="molecule type" value="Genomic_DNA"/>
</dbReference>